<dbReference type="AlphaFoldDB" id="A0A6A3KS71"/>
<dbReference type="PANTHER" id="PTHR47266">
    <property type="entry name" value="ENDONUCLEASE-RELATED"/>
    <property type="match status" value="1"/>
</dbReference>
<dbReference type="EMBL" id="QXFT01000252">
    <property type="protein sequence ID" value="KAE9349464.1"/>
    <property type="molecule type" value="Genomic_DNA"/>
</dbReference>
<evidence type="ECO:0000256" key="1">
    <source>
        <dbReference type="SAM" id="MobiDB-lite"/>
    </source>
</evidence>
<dbReference type="Pfam" id="PF17921">
    <property type="entry name" value="Integrase_H2C2"/>
    <property type="match status" value="1"/>
</dbReference>
<keyword evidence="6" id="KW-1185">Reference proteome</keyword>
<dbReference type="InterPro" id="IPR012337">
    <property type="entry name" value="RNaseH-like_sf"/>
</dbReference>
<evidence type="ECO:0000313" key="5">
    <source>
        <dbReference type="Proteomes" id="UP000429607"/>
    </source>
</evidence>
<dbReference type="GO" id="GO:0015074">
    <property type="term" value="P:DNA integration"/>
    <property type="evidence" value="ECO:0007669"/>
    <property type="project" value="InterPro"/>
</dbReference>
<feature type="compositionally biased region" description="Polar residues" evidence="1">
    <location>
        <begin position="27"/>
        <end position="39"/>
    </location>
</feature>
<gene>
    <name evidence="3" type="ORF">PR001_g17240</name>
    <name evidence="4" type="ORF">PR003_g5876</name>
</gene>
<dbReference type="GO" id="GO:0003676">
    <property type="term" value="F:nucleic acid binding"/>
    <property type="evidence" value="ECO:0007669"/>
    <property type="project" value="InterPro"/>
</dbReference>
<sequence>MEDQRLARDEERRLQQEVAQVEENVASGGSQSTVSTMQTKQKKALPASKPVRTTAVKSKAGRPKVTKSATAVVEHEQPPMAYVAEVTTRCEDGPTLQLTDVEIQAAQARSRLVRSMVEEGSRRGMKVLVEYNLAMVQTPNCKRVILPPELWATAFKVAHDSVWAGHLRAPHTYARLAQQYWWPRLQQEVRRWVLGCQECGSRKARSREVVPPLRSLRGGDVGDRWALDVAGPLPVGDGGQRYVIAAVEYVTRYAVAVAVPQHTAEDVATFLMKHVVLKFGPFRELLTDGAPELTGHAIEQLVVMLQSEQINPVPYRPQMIGLVERFHRTWKDCVATYMNTEGQHDWDKWVDFAVYAYNSGRHSTVGLSPNELMMGRRLREPNELLRAASVTEAGALTAHYRRLLVALQHAHTCAERARELEQQRQARYYNRRVRKRREFHAGDRVWMYRPPRGPKASKFVHAWLGPLQIVEEVGYENYLLEREDTVGVKEQFITHVSFLVSYHYPVDLLKEAAADIGEQLAHESAVEQQVDVAETGAPARAASAAVQQATAGASSKRSRRAVGSTTTGPDARGRLVERRRRKRRNKAGQYVLEFELHPAGDSKAATRRWVSFAEYEQLCLDDRLVEESGCEEGV</sequence>
<evidence type="ECO:0000259" key="2">
    <source>
        <dbReference type="PROSITE" id="PS50994"/>
    </source>
</evidence>
<evidence type="ECO:0000313" key="6">
    <source>
        <dbReference type="Proteomes" id="UP000434957"/>
    </source>
</evidence>
<name>A0A6A3KS71_9STRA</name>
<evidence type="ECO:0000313" key="3">
    <source>
        <dbReference type="EMBL" id="KAE9006304.1"/>
    </source>
</evidence>
<dbReference type="InterPro" id="IPR036397">
    <property type="entry name" value="RNaseH_sf"/>
</dbReference>
<dbReference type="PROSITE" id="PS50994">
    <property type="entry name" value="INTEGRASE"/>
    <property type="match status" value="1"/>
</dbReference>
<protein>
    <recommendedName>
        <fullName evidence="2">Integrase catalytic domain-containing protein</fullName>
    </recommendedName>
</protein>
<evidence type="ECO:0000313" key="4">
    <source>
        <dbReference type="EMBL" id="KAE9349464.1"/>
    </source>
</evidence>
<comment type="caution">
    <text evidence="3">The sequence shown here is derived from an EMBL/GenBank/DDBJ whole genome shotgun (WGS) entry which is preliminary data.</text>
</comment>
<feature type="region of interest" description="Disordered" evidence="1">
    <location>
        <begin position="547"/>
        <end position="572"/>
    </location>
</feature>
<dbReference type="Proteomes" id="UP000434957">
    <property type="component" value="Unassembled WGS sequence"/>
</dbReference>
<dbReference type="InterPro" id="IPR001584">
    <property type="entry name" value="Integrase_cat-core"/>
</dbReference>
<feature type="domain" description="Integrase catalytic" evidence="2">
    <location>
        <begin position="207"/>
        <end position="377"/>
    </location>
</feature>
<reference evidence="3 5" key="1">
    <citation type="submission" date="2018-09" db="EMBL/GenBank/DDBJ databases">
        <title>Genomic investigation of the strawberry pathogen Phytophthora fragariae indicates pathogenicity is determined by transcriptional variation in three key races.</title>
        <authorList>
            <person name="Adams T.M."/>
            <person name="Armitage A.D."/>
            <person name="Sobczyk M.K."/>
            <person name="Bates H.J."/>
            <person name="Dunwell J.M."/>
            <person name="Nellist C.F."/>
            <person name="Harrison R.J."/>
        </authorList>
    </citation>
    <scope>NUCLEOTIDE SEQUENCE [LARGE SCALE GENOMIC DNA]</scope>
    <source>
        <strain evidence="3 5">SCRP249</strain>
        <strain evidence="4 6">SCRP333</strain>
    </source>
</reference>
<dbReference type="Proteomes" id="UP000429607">
    <property type="component" value="Unassembled WGS sequence"/>
</dbReference>
<dbReference type="InterPro" id="IPR041588">
    <property type="entry name" value="Integrase_H2C2"/>
</dbReference>
<dbReference type="Gene3D" id="1.10.340.70">
    <property type="match status" value="1"/>
</dbReference>
<feature type="region of interest" description="Disordered" evidence="1">
    <location>
        <begin position="21"/>
        <end position="69"/>
    </location>
</feature>
<organism evidence="3 5">
    <name type="scientific">Phytophthora rubi</name>
    <dbReference type="NCBI Taxonomy" id="129364"/>
    <lineage>
        <taxon>Eukaryota</taxon>
        <taxon>Sar</taxon>
        <taxon>Stramenopiles</taxon>
        <taxon>Oomycota</taxon>
        <taxon>Peronosporomycetes</taxon>
        <taxon>Peronosporales</taxon>
        <taxon>Peronosporaceae</taxon>
        <taxon>Phytophthora</taxon>
    </lineage>
</organism>
<dbReference type="SUPFAM" id="SSF53098">
    <property type="entry name" value="Ribonuclease H-like"/>
    <property type="match status" value="1"/>
</dbReference>
<accession>A0A6A3KS71</accession>
<dbReference type="Gene3D" id="3.30.420.10">
    <property type="entry name" value="Ribonuclease H-like superfamily/Ribonuclease H"/>
    <property type="match status" value="1"/>
</dbReference>
<proteinExistence type="predicted"/>
<dbReference type="InterPro" id="IPR052160">
    <property type="entry name" value="Gypsy_RT_Integrase-like"/>
</dbReference>
<dbReference type="EMBL" id="QXFV01001420">
    <property type="protein sequence ID" value="KAE9006304.1"/>
    <property type="molecule type" value="Genomic_DNA"/>
</dbReference>